<dbReference type="InterPro" id="IPR050563">
    <property type="entry name" value="4-hydroxybenzoyl-CoA_TE"/>
</dbReference>
<comment type="pathway">
    <text evidence="2">Cofactor biosynthesis; phylloquinone biosynthesis.</text>
</comment>
<dbReference type="PANTHER" id="PTHR31793">
    <property type="entry name" value="4-HYDROXYBENZOYL-COA THIOESTERASE FAMILY MEMBER"/>
    <property type="match status" value="1"/>
</dbReference>
<organism evidence="3 4">
    <name type="scientific">Anabaenopsis arnoldii</name>
    <dbReference type="NCBI Taxonomy" id="2152938"/>
    <lineage>
        <taxon>Bacteria</taxon>
        <taxon>Bacillati</taxon>
        <taxon>Cyanobacteriota</taxon>
        <taxon>Cyanophyceae</taxon>
        <taxon>Nostocales</taxon>
        <taxon>Nodulariaceae</taxon>
        <taxon>Anabaenopsis</taxon>
    </lineage>
</organism>
<comment type="pathway">
    <text evidence="2">Quinol/quinone metabolism; 1,4-dihydroxy-2-naphthoate biosynthesis; 1,4-dihydroxy-2-naphthoate from chorismate: step 7/7.</text>
</comment>
<comment type="caution">
    <text evidence="3">The sequence shown here is derived from an EMBL/GenBank/DDBJ whole genome shotgun (WGS) entry which is preliminary data.</text>
</comment>
<dbReference type="EMBL" id="JAQMUH010000152">
    <property type="protein sequence ID" value="MDB9540670.1"/>
    <property type="molecule type" value="Genomic_DNA"/>
</dbReference>
<feature type="active site" evidence="2">
    <location>
        <position position="15"/>
    </location>
</feature>
<gene>
    <name evidence="3" type="ORF">PN457_13575</name>
</gene>
<dbReference type="SUPFAM" id="SSF54637">
    <property type="entry name" value="Thioesterase/thiol ester dehydrase-isomerase"/>
    <property type="match status" value="1"/>
</dbReference>
<dbReference type="InterPro" id="IPR029069">
    <property type="entry name" value="HotDog_dom_sf"/>
</dbReference>
<dbReference type="CDD" id="cd00586">
    <property type="entry name" value="4HBT"/>
    <property type="match status" value="1"/>
</dbReference>
<accession>A0ABT5ATQ6</accession>
<dbReference type="HAMAP" id="MF_02101">
    <property type="entry name" value="DHNA_CoA_hydrolase"/>
    <property type="match status" value="1"/>
</dbReference>
<dbReference type="RefSeq" id="WP_271733919.1">
    <property type="nucleotide sequence ID" value="NZ_JANQDP010000159.1"/>
</dbReference>
<evidence type="ECO:0000313" key="4">
    <source>
        <dbReference type="Proteomes" id="UP001212499"/>
    </source>
</evidence>
<comment type="similarity">
    <text evidence="2">Belongs to the 4-hydroxybenzoyl-CoA thioesterase family. DHNA-CoA hydrolase subfamily.</text>
</comment>
<dbReference type="InterPro" id="IPR022829">
    <property type="entry name" value="DHNA_CoA_hydrolase"/>
</dbReference>
<protein>
    <recommendedName>
        <fullName evidence="2">1,4-dihydroxy-2-naphthoyl-CoA hydrolase</fullName>
        <shortName evidence="2">DHNA-CoA hydrolase</shortName>
        <ecNumber evidence="2">3.1.2.28</ecNumber>
    </recommendedName>
    <alternativeName>
        <fullName evidence="2">DHNA-CoA thioesterase</fullName>
    </alternativeName>
</protein>
<dbReference type="PANTHER" id="PTHR31793:SF37">
    <property type="entry name" value="ACYL-COA THIOESTER HYDROLASE YBGC"/>
    <property type="match status" value="1"/>
</dbReference>
<keyword evidence="1 2" id="KW-0378">Hydrolase</keyword>
<proteinExistence type="inferred from homology"/>
<keyword evidence="4" id="KW-1185">Reference proteome</keyword>
<dbReference type="EC" id="3.1.2.28" evidence="2"/>
<comment type="catalytic activity">
    <reaction evidence="2">
        <text>1,4-dihydroxy-2-naphthoyl-CoA + H2O = 1,4-dihydroxy-2-naphthoate + CoA + H(+)</text>
        <dbReference type="Rhea" id="RHEA:26309"/>
        <dbReference type="ChEBI" id="CHEBI:11173"/>
        <dbReference type="ChEBI" id="CHEBI:15377"/>
        <dbReference type="ChEBI" id="CHEBI:15378"/>
        <dbReference type="ChEBI" id="CHEBI:57287"/>
        <dbReference type="ChEBI" id="CHEBI:58897"/>
        <dbReference type="EC" id="3.1.2.28"/>
    </reaction>
</comment>
<evidence type="ECO:0000313" key="3">
    <source>
        <dbReference type="EMBL" id="MDB9540670.1"/>
    </source>
</evidence>
<sequence>MSFTYHRTIRLADTDGAGVVYFAHALSICHEAYEASLEVSGINLKDFFTHPSIAIPIVHANVDFFRPMFCGDQLEVSLFPHQITANKFEVSYEIILADVLVVKAVTRHVCIDAVSRDKRDLSPEMIQWLETNRQETKALERRKLRGCLESHD</sequence>
<name>A0ABT5ATQ6_9CYAN</name>
<dbReference type="Pfam" id="PF13279">
    <property type="entry name" value="4HBT_2"/>
    <property type="match status" value="1"/>
</dbReference>
<comment type="function">
    <text evidence="2">Catalyzes the hydrolysis of 1,4-dihydroxy-2-naphthoyl-CoA (DHNA-CoA) to 1,4-dihydroxy-2-naphthoate (DHNA), a reaction involved in phylloquinone (vitamin K1) biosynthesis.</text>
</comment>
<evidence type="ECO:0000256" key="2">
    <source>
        <dbReference type="HAMAP-Rule" id="MF_02101"/>
    </source>
</evidence>
<reference evidence="3 4" key="1">
    <citation type="submission" date="2023-01" db="EMBL/GenBank/DDBJ databases">
        <title>Genomes from the Australian National Cyanobacteria Reference Collection.</title>
        <authorList>
            <person name="Willis A."/>
            <person name="Lee E.M.F."/>
        </authorList>
    </citation>
    <scope>NUCLEOTIDE SEQUENCE [LARGE SCALE GENOMIC DNA]</scope>
    <source>
        <strain evidence="3 4">CS-1033</strain>
    </source>
</reference>
<dbReference type="Proteomes" id="UP001212499">
    <property type="component" value="Unassembled WGS sequence"/>
</dbReference>
<evidence type="ECO:0000256" key="1">
    <source>
        <dbReference type="ARBA" id="ARBA00022801"/>
    </source>
</evidence>
<dbReference type="Gene3D" id="3.10.129.10">
    <property type="entry name" value="Hotdog Thioesterase"/>
    <property type="match status" value="1"/>
</dbReference>